<dbReference type="InterPro" id="IPR019026">
    <property type="entry name" value="Peptidase_M64_IgA"/>
</dbReference>
<dbReference type="Proteomes" id="UP000014062">
    <property type="component" value="Chromosome"/>
</dbReference>
<dbReference type="GO" id="GO:0008237">
    <property type="term" value="F:metallopeptidase activity"/>
    <property type="evidence" value="ECO:0007669"/>
    <property type="project" value="InterPro"/>
</dbReference>
<dbReference type="Pfam" id="PF09471">
    <property type="entry name" value="Peptidase_M64"/>
    <property type="match status" value="1"/>
</dbReference>
<feature type="region of interest" description="Disordered" evidence="1">
    <location>
        <begin position="28"/>
        <end position="101"/>
    </location>
</feature>
<proteinExistence type="predicted"/>
<evidence type="ECO:0000256" key="1">
    <source>
        <dbReference type="SAM" id="MobiDB-lite"/>
    </source>
</evidence>
<name>A0A7U9DX01_STRLI</name>
<dbReference type="RefSeq" id="WP_016327801.1">
    <property type="nucleotide sequence ID" value="NZ_CM001889.1"/>
</dbReference>
<dbReference type="EMBL" id="CM001889">
    <property type="protein sequence ID" value="EOY51674.1"/>
    <property type="molecule type" value="Genomic_DNA"/>
</dbReference>
<keyword evidence="2" id="KW-0732">Signal</keyword>
<gene>
    <name evidence="3" type="ORF">SLI_6969</name>
</gene>
<evidence type="ECO:0000313" key="4">
    <source>
        <dbReference type="Proteomes" id="UP000014062"/>
    </source>
</evidence>
<reference evidence="4" key="1">
    <citation type="journal article" date="2013" name="Genome Biol. Evol.">
        <title>The genome sequence of Streptomyces lividans 66 reveals a novel tRNA-dependent peptide biosynthetic system within a metal-related genomic island.</title>
        <authorList>
            <person name="Cruz-Morales P."/>
            <person name="Vijgenboom E."/>
            <person name="Iruegas-Bocardo F."/>
            <person name="Girard G."/>
            <person name="Yanez-Guerra L.A."/>
            <person name="Ramos-Aboites H.E."/>
            <person name="Pernodet J.L."/>
            <person name="Anne J."/>
            <person name="van Wezel G.P."/>
            <person name="Barona-Gomez F."/>
        </authorList>
    </citation>
    <scope>NUCLEOTIDE SEQUENCE [LARGE SCALE GENOMIC DNA]</scope>
    <source>
        <strain evidence="4">1326</strain>
    </source>
</reference>
<accession>A0A7U9DX01</accession>
<feature type="signal peptide" evidence="2">
    <location>
        <begin position="1"/>
        <end position="22"/>
    </location>
</feature>
<evidence type="ECO:0000313" key="3">
    <source>
        <dbReference type="EMBL" id="EOY51674.1"/>
    </source>
</evidence>
<organism evidence="3 4">
    <name type="scientific">Streptomyces lividans 1326</name>
    <dbReference type="NCBI Taxonomy" id="1200984"/>
    <lineage>
        <taxon>Bacteria</taxon>
        <taxon>Bacillati</taxon>
        <taxon>Actinomycetota</taxon>
        <taxon>Actinomycetes</taxon>
        <taxon>Kitasatosporales</taxon>
        <taxon>Streptomycetaceae</taxon>
        <taxon>Streptomyces</taxon>
    </lineage>
</organism>
<sequence length="457" mass="48834">MHTGLRRSAAATVLALSVSLTAVDGARAADAPTSDGAPSVGAGPYVDVEYFPEPTGGGARTSVPADSPHTQPDGPTATDPQKRTAAASEDGEVVPLAETGPTADRLDVTIVGDGYTAAEQDDFLEDARAKWDEVTDIDPYKSYEGLLNVWAVKAVSEDSGVTGDPTRDVVRNTALGSYFWCGDTERLICVDLDRTKAYADRAPATDLVIVVSNSAKYGGAGYSGLAADYGYDGVSTLSSDNDRSTLIAAHEMAHSIGLLADEYQYEGYGDYPYPEPAHPNASTLTADEMARQRTKWASWLGETDPSGGVVGTFEGADYYEYGVYRPTENSIMRSLNTDRFNLPGREAMIAGFYRSANALTPLRNTATRATRFTRLSVELADLGAAKGLSRPQLRWYVDGREARHARGRTSVLPAALGVPADRRTHKVTATVVDTTTAVRSHAVRNLTSNSATWTIGR</sequence>
<evidence type="ECO:0000256" key="2">
    <source>
        <dbReference type="SAM" id="SignalP"/>
    </source>
</evidence>
<dbReference type="Gene3D" id="3.40.390.10">
    <property type="entry name" value="Collagenase (Catalytic Domain)"/>
    <property type="match status" value="1"/>
</dbReference>
<feature type="chain" id="PRO_5038445810" evidence="2">
    <location>
        <begin position="23"/>
        <end position="457"/>
    </location>
</feature>
<dbReference type="AlphaFoldDB" id="A0A7U9DX01"/>
<protein>
    <submittedName>
        <fullName evidence="3">Secreted protein</fullName>
    </submittedName>
</protein>
<dbReference type="InterPro" id="IPR024079">
    <property type="entry name" value="MetalloPept_cat_dom_sf"/>
</dbReference>